<feature type="signal peptide" evidence="1">
    <location>
        <begin position="1"/>
        <end position="18"/>
    </location>
</feature>
<dbReference type="AlphaFoldDB" id="A0A9P1MCN3"/>
<dbReference type="Gene3D" id="2.60.40.420">
    <property type="entry name" value="Cupredoxins - blue copper proteins"/>
    <property type="match status" value="1"/>
</dbReference>
<organism evidence="2 3">
    <name type="scientific">Parascedosporium putredinis</name>
    <dbReference type="NCBI Taxonomy" id="1442378"/>
    <lineage>
        <taxon>Eukaryota</taxon>
        <taxon>Fungi</taxon>
        <taxon>Dikarya</taxon>
        <taxon>Ascomycota</taxon>
        <taxon>Pezizomycotina</taxon>
        <taxon>Sordariomycetes</taxon>
        <taxon>Hypocreomycetidae</taxon>
        <taxon>Microascales</taxon>
        <taxon>Microascaceae</taxon>
        <taxon>Parascedosporium</taxon>
    </lineage>
</organism>
<reference evidence="2" key="1">
    <citation type="submission" date="2022-11" db="EMBL/GenBank/DDBJ databases">
        <authorList>
            <person name="Scott C."/>
            <person name="Bruce N."/>
        </authorList>
    </citation>
    <scope>NUCLEOTIDE SEQUENCE</scope>
</reference>
<dbReference type="PANTHER" id="PTHR34883:SF15">
    <property type="entry name" value="EXTRACELLULAR SERINE-RICH PROTEIN"/>
    <property type="match status" value="1"/>
</dbReference>
<evidence type="ECO:0000313" key="3">
    <source>
        <dbReference type="Proteomes" id="UP000838763"/>
    </source>
</evidence>
<evidence type="ECO:0000313" key="2">
    <source>
        <dbReference type="EMBL" id="CAI4218035.1"/>
    </source>
</evidence>
<dbReference type="PANTHER" id="PTHR34883">
    <property type="entry name" value="SERINE-RICH PROTEIN, PUTATIVE-RELATED-RELATED"/>
    <property type="match status" value="1"/>
</dbReference>
<dbReference type="OrthoDB" id="5415867at2759"/>
<sequence length="178" mass="18969">MFSKIVTILATAAALGSAAPTKTTADIASRTEFTGVTHTVAVGRAGLNFEPNNIFAKVGDLVEFHYLPANHSVVQASFEKPCVPQDEDSFFSGFFPVSQGQSDEVFQIVVEDTKPIWFYCSQGDHCSKGMVGSINQNVNSPKTLSAFRELATNAGPGVSQPYIQGGCRIPNPQPNAGI</sequence>
<proteinExistence type="predicted"/>
<feature type="chain" id="PRO_5040378909" description="Extracellular serine-rich protein" evidence="1">
    <location>
        <begin position="19"/>
        <end position="178"/>
    </location>
</feature>
<dbReference type="CDD" id="cd00920">
    <property type="entry name" value="Cupredoxin"/>
    <property type="match status" value="1"/>
</dbReference>
<dbReference type="EMBL" id="CALLCH030000017">
    <property type="protein sequence ID" value="CAI4218035.1"/>
    <property type="molecule type" value="Genomic_DNA"/>
</dbReference>
<gene>
    <name evidence="2" type="ORF">PPNO1_LOCUS7631</name>
</gene>
<keyword evidence="3" id="KW-1185">Reference proteome</keyword>
<name>A0A9P1MCN3_9PEZI</name>
<dbReference type="Proteomes" id="UP000838763">
    <property type="component" value="Unassembled WGS sequence"/>
</dbReference>
<accession>A0A9P1MCN3</accession>
<dbReference type="SUPFAM" id="SSF49503">
    <property type="entry name" value="Cupredoxins"/>
    <property type="match status" value="1"/>
</dbReference>
<evidence type="ECO:0000256" key="1">
    <source>
        <dbReference type="SAM" id="SignalP"/>
    </source>
</evidence>
<keyword evidence="1" id="KW-0732">Signal</keyword>
<dbReference type="InterPro" id="IPR008972">
    <property type="entry name" value="Cupredoxin"/>
</dbReference>
<evidence type="ECO:0008006" key="4">
    <source>
        <dbReference type="Google" id="ProtNLM"/>
    </source>
</evidence>
<comment type="caution">
    <text evidence="2">The sequence shown here is derived from an EMBL/GenBank/DDBJ whole genome shotgun (WGS) entry which is preliminary data.</text>
</comment>
<dbReference type="InterPro" id="IPR052953">
    <property type="entry name" value="Ser-rich/MCO-related"/>
</dbReference>
<protein>
    <recommendedName>
        <fullName evidence="4">Extracellular serine-rich protein</fullName>
    </recommendedName>
</protein>